<protein>
    <submittedName>
        <fullName evidence="1">Uncharacterized protein</fullName>
    </submittedName>
</protein>
<name>A0ACC1BI52_9ROSI</name>
<evidence type="ECO:0000313" key="2">
    <source>
        <dbReference type="Proteomes" id="UP001164250"/>
    </source>
</evidence>
<keyword evidence="2" id="KW-1185">Reference proteome</keyword>
<proteinExistence type="predicted"/>
<comment type="caution">
    <text evidence="1">The sequence shown here is derived from an EMBL/GenBank/DDBJ whole genome shotgun (WGS) entry which is preliminary data.</text>
</comment>
<reference evidence="2" key="1">
    <citation type="journal article" date="2023" name="G3 (Bethesda)">
        <title>Genome assembly and association tests identify interacting loci associated with vigor, precocity, and sex in interspecific pistachio rootstocks.</title>
        <authorList>
            <person name="Palmer W."/>
            <person name="Jacygrad E."/>
            <person name="Sagayaradj S."/>
            <person name="Cavanaugh K."/>
            <person name="Han R."/>
            <person name="Bertier L."/>
            <person name="Beede B."/>
            <person name="Kafkas S."/>
            <person name="Golino D."/>
            <person name="Preece J."/>
            <person name="Michelmore R."/>
        </authorList>
    </citation>
    <scope>NUCLEOTIDE SEQUENCE [LARGE SCALE GENOMIC DNA]</scope>
</reference>
<dbReference type="EMBL" id="CM047900">
    <property type="protein sequence ID" value="KAJ0098528.1"/>
    <property type="molecule type" value="Genomic_DNA"/>
</dbReference>
<sequence>MLTGNSISKLGGDSYYHSKTGGIGSSEYEELVEICCFLSIFSEVYSNISVIQGSYKDFGKLTEIAWAGAAFNLFLYPCNFDLQILVVTCEIFGAFWYLFSIERETTCWKQACVAHTGCFLFCDDGEGNSALLSAACPIQTPNTTQFNFGIFLDALQSGVVESTYFPKKFFYCFWWGPQNLRFDILTDDEISNLYLLVCYLQETDG</sequence>
<dbReference type="Proteomes" id="UP001164250">
    <property type="component" value="Chromosome 4"/>
</dbReference>
<organism evidence="1 2">
    <name type="scientific">Pistacia atlantica</name>
    <dbReference type="NCBI Taxonomy" id="434234"/>
    <lineage>
        <taxon>Eukaryota</taxon>
        <taxon>Viridiplantae</taxon>
        <taxon>Streptophyta</taxon>
        <taxon>Embryophyta</taxon>
        <taxon>Tracheophyta</taxon>
        <taxon>Spermatophyta</taxon>
        <taxon>Magnoliopsida</taxon>
        <taxon>eudicotyledons</taxon>
        <taxon>Gunneridae</taxon>
        <taxon>Pentapetalae</taxon>
        <taxon>rosids</taxon>
        <taxon>malvids</taxon>
        <taxon>Sapindales</taxon>
        <taxon>Anacardiaceae</taxon>
        <taxon>Pistacia</taxon>
    </lineage>
</organism>
<gene>
    <name evidence="1" type="ORF">Patl1_20326</name>
</gene>
<accession>A0ACC1BI52</accession>
<evidence type="ECO:0000313" key="1">
    <source>
        <dbReference type="EMBL" id="KAJ0098528.1"/>
    </source>
</evidence>